<keyword evidence="4" id="KW-1185">Reference proteome</keyword>
<feature type="region of interest" description="Disordered" evidence="1">
    <location>
        <begin position="206"/>
        <end position="278"/>
    </location>
</feature>
<keyword evidence="2" id="KW-1133">Transmembrane helix</keyword>
<proteinExistence type="predicted"/>
<evidence type="ECO:0000313" key="4">
    <source>
        <dbReference type="Proteomes" id="UP000198822"/>
    </source>
</evidence>
<dbReference type="STRING" id="399736.SAMN04489720_0504"/>
<feature type="compositionally biased region" description="Gly residues" evidence="1">
    <location>
        <begin position="269"/>
        <end position="278"/>
    </location>
</feature>
<sequence>MTDTLTRDAAPAQSAPPHVPPPPRRRRWTDDARRRLRLILMLVLAPITIAGLVLSAKLVSVNAFADASQNAFERRAYQEAEMQARGLQWWNFLEPWKAPYDVGVALGMQGSPEQLVEARTLLEESLALNGQEGSNEYCIILVSIVYVVEKQGDQAREADDVQTANGLYAEALGIIDAAPDGCFAEPTIIQADTGEQLEQAVPRIEEKIEDESGGGGDSEDPSEGEESESEDPAEGQEPQTQQEQLEEQNQQAQEQQQQQDEYNQQQGEEGSGGVEQPW</sequence>
<feature type="region of interest" description="Disordered" evidence="1">
    <location>
        <begin position="1"/>
        <end position="27"/>
    </location>
</feature>
<gene>
    <name evidence="3" type="ORF">SAMN04489720_0504</name>
</gene>
<dbReference type="AlphaFoldDB" id="A0A1G8ARS1"/>
<reference evidence="4" key="1">
    <citation type="submission" date="2016-10" db="EMBL/GenBank/DDBJ databases">
        <authorList>
            <person name="Varghese N."/>
            <person name="Submissions S."/>
        </authorList>
    </citation>
    <scope>NUCLEOTIDE SEQUENCE [LARGE SCALE GENOMIC DNA]</scope>
    <source>
        <strain evidence="4">DSM 22002</strain>
    </source>
</reference>
<feature type="compositionally biased region" description="Low complexity" evidence="1">
    <location>
        <begin position="235"/>
        <end position="268"/>
    </location>
</feature>
<evidence type="ECO:0000256" key="2">
    <source>
        <dbReference type="SAM" id="Phobius"/>
    </source>
</evidence>
<keyword evidence="2" id="KW-0472">Membrane</keyword>
<name>A0A1G8ARS1_9MICO</name>
<keyword evidence="2" id="KW-0812">Transmembrane</keyword>
<protein>
    <recommendedName>
        <fullName evidence="5">Tetratricopeptide repeat-containing protein</fullName>
    </recommendedName>
</protein>
<dbReference type="OrthoDB" id="3712155at2"/>
<organism evidence="3 4">
    <name type="scientific">Agrococcus jejuensis</name>
    <dbReference type="NCBI Taxonomy" id="399736"/>
    <lineage>
        <taxon>Bacteria</taxon>
        <taxon>Bacillati</taxon>
        <taxon>Actinomycetota</taxon>
        <taxon>Actinomycetes</taxon>
        <taxon>Micrococcales</taxon>
        <taxon>Microbacteriaceae</taxon>
        <taxon>Agrococcus</taxon>
    </lineage>
</organism>
<dbReference type="EMBL" id="LT629695">
    <property type="protein sequence ID" value="SDH23675.1"/>
    <property type="molecule type" value="Genomic_DNA"/>
</dbReference>
<feature type="compositionally biased region" description="Acidic residues" evidence="1">
    <location>
        <begin position="207"/>
        <end position="234"/>
    </location>
</feature>
<feature type="transmembrane region" description="Helical" evidence="2">
    <location>
        <begin position="36"/>
        <end position="56"/>
    </location>
</feature>
<evidence type="ECO:0008006" key="5">
    <source>
        <dbReference type="Google" id="ProtNLM"/>
    </source>
</evidence>
<dbReference type="RefSeq" id="WP_092502143.1">
    <property type="nucleotide sequence ID" value="NZ_LT629695.1"/>
</dbReference>
<accession>A0A1G8ARS1</accession>
<evidence type="ECO:0000313" key="3">
    <source>
        <dbReference type="EMBL" id="SDH23675.1"/>
    </source>
</evidence>
<evidence type="ECO:0000256" key="1">
    <source>
        <dbReference type="SAM" id="MobiDB-lite"/>
    </source>
</evidence>
<dbReference type="Proteomes" id="UP000198822">
    <property type="component" value="Chromosome I"/>
</dbReference>